<proteinExistence type="predicted"/>
<accession>A0A146F6G5</accession>
<evidence type="ECO:0000256" key="1">
    <source>
        <dbReference type="SAM" id="MobiDB-lite"/>
    </source>
</evidence>
<name>A0A146F6G5_ASPKA</name>
<evidence type="ECO:0000313" key="2">
    <source>
        <dbReference type="EMBL" id="GAT21667.1"/>
    </source>
</evidence>
<organism evidence="2 3">
    <name type="scientific">Aspergillus kawachii</name>
    <name type="common">White koji mold</name>
    <name type="synonym">Aspergillus awamori var. kawachi</name>
    <dbReference type="NCBI Taxonomy" id="1069201"/>
    <lineage>
        <taxon>Eukaryota</taxon>
        <taxon>Fungi</taxon>
        <taxon>Dikarya</taxon>
        <taxon>Ascomycota</taxon>
        <taxon>Pezizomycotina</taxon>
        <taxon>Eurotiomycetes</taxon>
        <taxon>Eurotiomycetidae</taxon>
        <taxon>Eurotiales</taxon>
        <taxon>Aspergillaceae</taxon>
        <taxon>Aspergillus</taxon>
        <taxon>Aspergillus subgen. Circumdati</taxon>
    </lineage>
</organism>
<feature type="region of interest" description="Disordered" evidence="1">
    <location>
        <begin position="22"/>
        <end position="67"/>
    </location>
</feature>
<sequence length="67" mass="7480">MAPNRNGGPVVGWQVCVSRTGQERAENAAERWNGDTTPVKDERGLRSGNEPETSHARKTDEEEEKEE</sequence>
<gene>
    <name evidence="2" type="ORF">RIB2604_01005590</name>
</gene>
<dbReference type="GO" id="GO:0003746">
    <property type="term" value="F:translation elongation factor activity"/>
    <property type="evidence" value="ECO:0007669"/>
    <property type="project" value="UniProtKB-KW"/>
</dbReference>
<dbReference type="Proteomes" id="UP000075230">
    <property type="component" value="Unassembled WGS sequence"/>
</dbReference>
<reference evidence="2 3" key="1">
    <citation type="journal article" date="2016" name="DNA Res.">
        <title>Genome sequence of Aspergillus luchuensis NBRC 4314.</title>
        <authorList>
            <person name="Yamada O."/>
            <person name="Machida M."/>
            <person name="Hosoyama A."/>
            <person name="Goto M."/>
            <person name="Takahashi T."/>
            <person name="Futagami T."/>
            <person name="Yamagata Y."/>
            <person name="Takeuchi M."/>
            <person name="Kobayashi T."/>
            <person name="Koike H."/>
            <person name="Abe K."/>
            <person name="Asai K."/>
            <person name="Arita M."/>
            <person name="Fujita N."/>
            <person name="Fukuda K."/>
            <person name="Higa K."/>
            <person name="Horikawa H."/>
            <person name="Ishikawa T."/>
            <person name="Jinno K."/>
            <person name="Kato Y."/>
            <person name="Kirimura K."/>
            <person name="Mizutani O."/>
            <person name="Nakasone K."/>
            <person name="Sano M."/>
            <person name="Shiraishi Y."/>
            <person name="Tsukahara M."/>
            <person name="Gomi K."/>
        </authorList>
    </citation>
    <scope>NUCLEOTIDE SEQUENCE [LARGE SCALE GENOMIC DNA]</scope>
    <source>
        <strain evidence="2 3">RIB 2604</strain>
    </source>
</reference>
<protein>
    <submittedName>
        <fullName evidence="2">Elongation factor 2</fullName>
    </submittedName>
</protein>
<keyword evidence="2" id="KW-0648">Protein biosynthesis</keyword>
<feature type="compositionally biased region" description="Basic and acidic residues" evidence="1">
    <location>
        <begin position="22"/>
        <end position="45"/>
    </location>
</feature>
<dbReference type="AlphaFoldDB" id="A0A146F6G5"/>
<dbReference type="EMBL" id="BCWF01000010">
    <property type="protein sequence ID" value="GAT21667.1"/>
    <property type="molecule type" value="Genomic_DNA"/>
</dbReference>
<evidence type="ECO:0000313" key="3">
    <source>
        <dbReference type="Proteomes" id="UP000075230"/>
    </source>
</evidence>
<reference evidence="3" key="2">
    <citation type="submission" date="2016-02" db="EMBL/GenBank/DDBJ databases">
        <title>Genome sequencing of Aspergillus luchuensis NBRC 4314.</title>
        <authorList>
            <person name="Yamada O."/>
        </authorList>
    </citation>
    <scope>NUCLEOTIDE SEQUENCE [LARGE SCALE GENOMIC DNA]</scope>
    <source>
        <strain evidence="3">RIB 2604</strain>
    </source>
</reference>
<comment type="caution">
    <text evidence="2">The sequence shown here is derived from an EMBL/GenBank/DDBJ whole genome shotgun (WGS) entry which is preliminary data.</text>
</comment>
<keyword evidence="2" id="KW-0251">Elongation factor</keyword>